<feature type="domain" description="HD" evidence="1">
    <location>
        <begin position="1"/>
        <end position="80"/>
    </location>
</feature>
<comment type="caution">
    <text evidence="2">The sequence shown here is derived from an EMBL/GenBank/DDBJ whole genome shotgun (WGS) entry which is preliminary data.</text>
</comment>
<accession>A0A8I0H7T5</accession>
<evidence type="ECO:0000313" key="3">
    <source>
        <dbReference type="Proteomes" id="UP000653002"/>
    </source>
</evidence>
<protein>
    <submittedName>
        <fullName evidence="2">HD domain-containing protein</fullName>
    </submittedName>
</protein>
<dbReference type="EMBL" id="JAABFR010000175">
    <property type="protein sequence ID" value="MBD4335423.1"/>
    <property type="molecule type" value="Genomic_DNA"/>
</dbReference>
<dbReference type="Gene3D" id="1.10.3210.10">
    <property type="entry name" value="Hypothetical protein af1432"/>
    <property type="match status" value="1"/>
</dbReference>
<evidence type="ECO:0000259" key="1">
    <source>
        <dbReference type="Pfam" id="PF13023"/>
    </source>
</evidence>
<organism evidence="2 3">
    <name type="scientific">Xanthomonas citri pv. citri</name>
    <dbReference type="NCBI Taxonomy" id="611301"/>
    <lineage>
        <taxon>Bacteria</taxon>
        <taxon>Pseudomonadati</taxon>
        <taxon>Pseudomonadota</taxon>
        <taxon>Gammaproteobacteria</taxon>
        <taxon>Lysobacterales</taxon>
        <taxon>Lysobacteraceae</taxon>
        <taxon>Xanthomonas</taxon>
    </lineage>
</organism>
<dbReference type="InterPro" id="IPR006674">
    <property type="entry name" value="HD_domain"/>
</dbReference>
<dbReference type="Proteomes" id="UP000653002">
    <property type="component" value="Unassembled WGS sequence"/>
</dbReference>
<dbReference type="Pfam" id="PF13023">
    <property type="entry name" value="HD_3"/>
    <property type="match status" value="1"/>
</dbReference>
<proteinExistence type="predicted"/>
<dbReference type="SUPFAM" id="SSF109604">
    <property type="entry name" value="HD-domain/PDEase-like"/>
    <property type="match status" value="1"/>
</dbReference>
<feature type="non-terminal residue" evidence="2">
    <location>
        <position position="84"/>
    </location>
</feature>
<dbReference type="AlphaFoldDB" id="A0A8I0H7T5"/>
<gene>
    <name evidence="2" type="ORF">GUH15_04895</name>
</gene>
<sequence length="84" mass="9580">SWRVTLMAYLMRDEFPALDMDKVMRMCLIHDLGECFTGDIPSFEKTAADTAKEDGLLARWVASLPQPYREDMAALYAEMDALET</sequence>
<evidence type="ECO:0000313" key="2">
    <source>
        <dbReference type="EMBL" id="MBD4335423.1"/>
    </source>
</evidence>
<reference evidence="2" key="1">
    <citation type="submission" date="2020-01" db="EMBL/GenBank/DDBJ databases">
        <authorList>
            <person name="Richard D."/>
        </authorList>
    </citation>
    <scope>NUCLEOTIDE SEQUENCE</scope>
    <source>
        <strain evidence="2">JP541</strain>
    </source>
</reference>
<name>A0A8I0H7T5_XANCI</name>
<feature type="non-terminal residue" evidence="2">
    <location>
        <position position="1"/>
    </location>
</feature>